<dbReference type="KEGG" id="ipu:108260833"/>
<dbReference type="GO" id="GO:0007267">
    <property type="term" value="P:cell-cell signaling"/>
    <property type="evidence" value="ECO:0007669"/>
    <property type="project" value="TreeGrafter"/>
</dbReference>
<comment type="similarity">
    <text evidence="2">Belongs to the fibroblast growth factor-binding protein family.</text>
</comment>
<keyword evidence="6" id="KW-0340">Growth factor binding</keyword>
<keyword evidence="4 8" id="KW-0732">Signal</keyword>
<accession>A0A2D0QGP9</accession>
<feature type="compositionally biased region" description="Low complexity" evidence="7">
    <location>
        <begin position="25"/>
        <end position="34"/>
    </location>
</feature>
<feature type="region of interest" description="Disordered" evidence="7">
    <location>
        <begin position="25"/>
        <end position="49"/>
    </location>
</feature>
<dbReference type="Proteomes" id="UP000221080">
    <property type="component" value="Chromosome 29"/>
</dbReference>
<evidence type="ECO:0000256" key="5">
    <source>
        <dbReference type="ARBA" id="ARBA00023157"/>
    </source>
</evidence>
<dbReference type="RefSeq" id="XP_017316951.2">
    <property type="nucleotide sequence ID" value="XM_017461462.2"/>
</dbReference>
<dbReference type="GO" id="GO:0005576">
    <property type="term" value="C:extracellular region"/>
    <property type="evidence" value="ECO:0007669"/>
    <property type="project" value="UniProtKB-SubCell"/>
</dbReference>
<evidence type="ECO:0000256" key="1">
    <source>
        <dbReference type="ARBA" id="ARBA00004613"/>
    </source>
</evidence>
<keyword evidence="9" id="KW-1185">Reference proteome</keyword>
<reference evidence="9" key="1">
    <citation type="journal article" date="2016" name="Nat. Commun.">
        <title>The channel catfish genome sequence provides insights into the evolution of scale formation in teleosts.</title>
        <authorList>
            <person name="Liu Z."/>
            <person name="Liu S."/>
            <person name="Yao J."/>
            <person name="Bao L."/>
            <person name="Zhang J."/>
            <person name="Li Y."/>
            <person name="Jiang C."/>
            <person name="Sun L."/>
            <person name="Wang R."/>
            <person name="Zhang Y."/>
            <person name="Zhou T."/>
            <person name="Zeng Q."/>
            <person name="Fu Q."/>
            <person name="Gao S."/>
            <person name="Li N."/>
            <person name="Koren S."/>
            <person name="Jiang Y."/>
            <person name="Zimin A."/>
            <person name="Xu P."/>
            <person name="Phillippy A.M."/>
            <person name="Geng X."/>
            <person name="Song L."/>
            <person name="Sun F."/>
            <person name="Li C."/>
            <person name="Wang X."/>
            <person name="Chen A."/>
            <person name="Jin Y."/>
            <person name="Yuan Z."/>
            <person name="Yang Y."/>
            <person name="Tan S."/>
            <person name="Peatman E."/>
            <person name="Lu J."/>
            <person name="Qin Z."/>
            <person name="Dunham R."/>
            <person name="Li Z."/>
            <person name="Sonstegard T."/>
            <person name="Feng J."/>
            <person name="Danzmann R.G."/>
            <person name="Schroeder S."/>
            <person name="Scheffler B."/>
            <person name="Duke M.V."/>
            <person name="Ballard L."/>
            <person name="Kucuktas H."/>
            <person name="Kaltenboeck L."/>
            <person name="Liu H."/>
            <person name="Armbruster J."/>
            <person name="Xie Y."/>
            <person name="Kirby M.L."/>
            <person name="Tian Y."/>
            <person name="Flanagan M.E."/>
            <person name="Mu W."/>
            <person name="Waldbieser G.C."/>
        </authorList>
    </citation>
    <scope>NUCLEOTIDE SEQUENCE [LARGE SCALE GENOMIC DNA]</scope>
    <source>
        <strain evidence="9">SDA103</strain>
    </source>
</reference>
<dbReference type="GO" id="GO:0019838">
    <property type="term" value="F:growth factor binding"/>
    <property type="evidence" value="ECO:0007669"/>
    <property type="project" value="UniProtKB-KW"/>
</dbReference>
<evidence type="ECO:0000313" key="9">
    <source>
        <dbReference type="Proteomes" id="UP000221080"/>
    </source>
</evidence>
<evidence type="ECO:0000256" key="7">
    <source>
        <dbReference type="SAM" id="MobiDB-lite"/>
    </source>
</evidence>
<gene>
    <name evidence="10" type="primary">fgfbp2b</name>
</gene>
<keyword evidence="5" id="KW-1015">Disulfide bond</keyword>
<sequence length="204" mass="22926">MRATFQVAFLLACCVWAIIAQTQSSNQGNSSHSNPGEITGNDQTGKTEPIRFSNKAKDNCSMVVSSKGDLTKLRVSCKNKGKSYSCTYQGKPKLCRSYSNNPRHYFTQIMWEMRKLQNSCQGRCTYKPLMCRSATDEAQMVFYSSWPKIQNQPGKAPTKECSNPVKNPAKTTTQSPSETPKSWAERHCWAIVQDLCSYIIALIQ</sequence>
<evidence type="ECO:0000256" key="4">
    <source>
        <dbReference type="ARBA" id="ARBA00022729"/>
    </source>
</evidence>
<dbReference type="Pfam" id="PF06473">
    <property type="entry name" value="FGF-BP1"/>
    <property type="match status" value="1"/>
</dbReference>
<dbReference type="CTD" id="100037374"/>
<evidence type="ECO:0000313" key="10">
    <source>
        <dbReference type="RefSeq" id="XP_017316951.2"/>
    </source>
</evidence>
<evidence type="ECO:0000256" key="2">
    <source>
        <dbReference type="ARBA" id="ARBA00008326"/>
    </source>
</evidence>
<dbReference type="AlphaFoldDB" id="A0A2D0QGP9"/>
<evidence type="ECO:0000256" key="3">
    <source>
        <dbReference type="ARBA" id="ARBA00022525"/>
    </source>
</evidence>
<feature type="region of interest" description="Disordered" evidence="7">
    <location>
        <begin position="150"/>
        <end position="180"/>
    </location>
</feature>
<reference evidence="10" key="2">
    <citation type="submission" date="2025-08" db="UniProtKB">
        <authorList>
            <consortium name="RefSeq"/>
        </authorList>
    </citation>
    <scope>IDENTIFICATION</scope>
    <source>
        <tissue evidence="10">Blood</tissue>
    </source>
</reference>
<comment type="subcellular location">
    <subcellularLocation>
        <location evidence="1">Secreted</location>
    </subcellularLocation>
</comment>
<dbReference type="PANTHER" id="PTHR15258:SF1">
    <property type="entry name" value="FIBROBLAST GROWTH FACTOR-BINDING PROTEIN 2"/>
    <property type="match status" value="1"/>
</dbReference>
<dbReference type="InterPro" id="IPR010510">
    <property type="entry name" value="FGF1-bd"/>
</dbReference>
<proteinExistence type="inferred from homology"/>
<dbReference type="GeneID" id="108260833"/>
<name>A0A2D0QGP9_ICTPU</name>
<feature type="compositionally biased region" description="Polar residues" evidence="7">
    <location>
        <begin position="160"/>
        <end position="180"/>
    </location>
</feature>
<evidence type="ECO:0000256" key="6">
    <source>
        <dbReference type="ARBA" id="ARBA00023183"/>
    </source>
</evidence>
<protein>
    <submittedName>
        <fullName evidence="10">Fibroblast growth factor-binding protein 2b</fullName>
    </submittedName>
</protein>
<feature type="chain" id="PRO_5037689329" evidence="8">
    <location>
        <begin position="21"/>
        <end position="204"/>
    </location>
</feature>
<dbReference type="OrthoDB" id="8941648at2759"/>
<dbReference type="STRING" id="7998.ENSIPUP00000005910"/>
<organism evidence="9 10">
    <name type="scientific">Ictalurus punctatus</name>
    <name type="common">Channel catfish</name>
    <name type="synonym">Silurus punctatus</name>
    <dbReference type="NCBI Taxonomy" id="7998"/>
    <lineage>
        <taxon>Eukaryota</taxon>
        <taxon>Metazoa</taxon>
        <taxon>Chordata</taxon>
        <taxon>Craniata</taxon>
        <taxon>Vertebrata</taxon>
        <taxon>Euteleostomi</taxon>
        <taxon>Actinopterygii</taxon>
        <taxon>Neopterygii</taxon>
        <taxon>Teleostei</taxon>
        <taxon>Ostariophysi</taxon>
        <taxon>Siluriformes</taxon>
        <taxon>Ictaluridae</taxon>
        <taxon>Ictalurus</taxon>
    </lineage>
</organism>
<keyword evidence="3" id="KW-0964">Secreted</keyword>
<evidence type="ECO:0000256" key="8">
    <source>
        <dbReference type="SAM" id="SignalP"/>
    </source>
</evidence>
<dbReference type="PANTHER" id="PTHR15258">
    <property type="entry name" value="FGF BINDING PROTEIN-RELATED"/>
    <property type="match status" value="1"/>
</dbReference>
<feature type="signal peptide" evidence="8">
    <location>
        <begin position="1"/>
        <end position="20"/>
    </location>
</feature>